<feature type="non-terminal residue" evidence="1">
    <location>
        <position position="84"/>
    </location>
</feature>
<dbReference type="Proteomes" id="UP001328107">
    <property type="component" value="Unassembled WGS sequence"/>
</dbReference>
<dbReference type="SUPFAM" id="SSF55277">
    <property type="entry name" value="GYF domain"/>
    <property type="match status" value="1"/>
</dbReference>
<proteinExistence type="predicted"/>
<feature type="non-terminal residue" evidence="1">
    <location>
        <position position="1"/>
    </location>
</feature>
<gene>
    <name evidence="1" type="ORF">PMAYCL1PPCAC_01561</name>
</gene>
<dbReference type="AlphaFoldDB" id="A0AAN4Z009"/>
<dbReference type="InterPro" id="IPR035445">
    <property type="entry name" value="GYF-like_dom_sf"/>
</dbReference>
<reference evidence="2" key="1">
    <citation type="submission" date="2022-10" db="EMBL/GenBank/DDBJ databases">
        <title>Genome assembly of Pristionchus species.</title>
        <authorList>
            <person name="Yoshida K."/>
            <person name="Sommer R.J."/>
        </authorList>
    </citation>
    <scope>NUCLEOTIDE SEQUENCE [LARGE SCALE GENOMIC DNA]</scope>
    <source>
        <strain evidence="2">RS5460</strain>
    </source>
</reference>
<keyword evidence="2" id="KW-1185">Reference proteome</keyword>
<name>A0AAN4Z009_9BILA</name>
<sequence>SHQVYLFFHKMLENISINITMFRGPFTERKVQEWYREKWFDNSFLFYFGRSDELPSQGGITLDSLRSLNGIGCPFVNFDEKIGF</sequence>
<accession>A0AAN4Z009</accession>
<evidence type="ECO:0000313" key="2">
    <source>
        <dbReference type="Proteomes" id="UP001328107"/>
    </source>
</evidence>
<dbReference type="EMBL" id="BTRK01000001">
    <property type="protein sequence ID" value="GMR31366.1"/>
    <property type="molecule type" value="Genomic_DNA"/>
</dbReference>
<comment type="caution">
    <text evidence="1">The sequence shown here is derived from an EMBL/GenBank/DDBJ whole genome shotgun (WGS) entry which is preliminary data.</text>
</comment>
<organism evidence="1 2">
    <name type="scientific">Pristionchus mayeri</name>
    <dbReference type="NCBI Taxonomy" id="1317129"/>
    <lineage>
        <taxon>Eukaryota</taxon>
        <taxon>Metazoa</taxon>
        <taxon>Ecdysozoa</taxon>
        <taxon>Nematoda</taxon>
        <taxon>Chromadorea</taxon>
        <taxon>Rhabditida</taxon>
        <taxon>Rhabditina</taxon>
        <taxon>Diplogasteromorpha</taxon>
        <taxon>Diplogasteroidea</taxon>
        <taxon>Neodiplogasteridae</taxon>
        <taxon>Pristionchus</taxon>
    </lineage>
</organism>
<evidence type="ECO:0000313" key="1">
    <source>
        <dbReference type="EMBL" id="GMR31366.1"/>
    </source>
</evidence>
<protein>
    <submittedName>
        <fullName evidence="1">Uncharacterized protein</fullName>
    </submittedName>
</protein>